<organism evidence="1 2">
    <name type="scientific">Iocasia fonsfrigidae</name>
    <dbReference type="NCBI Taxonomy" id="2682810"/>
    <lineage>
        <taxon>Bacteria</taxon>
        <taxon>Bacillati</taxon>
        <taxon>Bacillota</taxon>
        <taxon>Clostridia</taxon>
        <taxon>Halanaerobiales</taxon>
        <taxon>Halanaerobiaceae</taxon>
        <taxon>Iocasia</taxon>
    </lineage>
</organism>
<dbReference type="Gene3D" id="1.10.287.950">
    <property type="entry name" value="Methyl-accepting chemotaxis protein"/>
    <property type="match status" value="1"/>
</dbReference>
<dbReference type="KEGG" id="ifn:GM661_17030"/>
<evidence type="ECO:0000313" key="1">
    <source>
        <dbReference type="EMBL" id="QTL99531.1"/>
    </source>
</evidence>
<protein>
    <submittedName>
        <fullName evidence="1">Uncharacterized protein</fullName>
    </submittedName>
</protein>
<dbReference type="RefSeq" id="WP_230867869.1">
    <property type="nucleotide sequence ID" value="NZ_CP046640.1"/>
</dbReference>
<dbReference type="SUPFAM" id="SSF58104">
    <property type="entry name" value="Methyl-accepting chemotaxis protein (MCP) signaling domain"/>
    <property type="match status" value="1"/>
</dbReference>
<name>A0A8A7KDN7_9FIRM</name>
<proteinExistence type="predicted"/>
<sequence length="612" mass="71555">MSHIRLIKCYQQIATKFNSDIAKNTQLVIKMIDYTDRYYSLIARLLPEIEDNINDAIDETRELIKCFNNNERVNNQQMIFQVLNDLRNKIDSIDNLLNDKDELFAVLNNIITDQGGDKETEFKKIINLTSDLKKILNSLKILAINSSIYTYNKQGQDANGFKVIAKEIQIISLKMLRNYHNIEKQISRLIKWRDFFQEGILEIISIEGDIKGSYSKLKEYFNKFFVFLNEIRVLFEELIESINRAILPVNELMIEVQKQDIIRQNLENINKILVKTSKEITIHPDVLVDNGIISERLNFIGEVIRLVDSLLSAVQRQLKDSQEAIELLLMKTNKDLINIDKNLLEIRNKLCNDHKVVSQDNFNYIYNKIFMLLAEIQAAVNKSKDKYQQLASSEEIFKTGIEGVNQEFYNIRKFTNRLSNIRLLAKIELSSMKEEHSFVEKINDVIRELISKSKDDIATYISIQNQLKFDFSNFTQLVSYTSEEVEVFNSRLLIAEENLKMIKETIDEKIFNLSKQLKHLKEINEDLIKEVNTFDNINRLSKVFLENLKALEVDINKVRESYNLKDDKSLDDNRLLLLFQEFTSYLERKTAADEYQDMVIDVGDHGGELTLF</sequence>
<dbReference type="AlphaFoldDB" id="A0A8A7KDN7"/>
<accession>A0A8A7KDN7</accession>
<evidence type="ECO:0000313" key="2">
    <source>
        <dbReference type="Proteomes" id="UP000665020"/>
    </source>
</evidence>
<dbReference type="EMBL" id="CP046640">
    <property type="protein sequence ID" value="QTL99531.1"/>
    <property type="molecule type" value="Genomic_DNA"/>
</dbReference>
<gene>
    <name evidence="1" type="ORF">GM661_17030</name>
</gene>
<reference evidence="1" key="1">
    <citation type="submission" date="2019-12" db="EMBL/GenBank/DDBJ databases">
        <authorList>
            <person name="zhang j."/>
            <person name="sun C.M."/>
        </authorList>
    </citation>
    <scope>NUCLEOTIDE SEQUENCE</scope>
    <source>
        <strain evidence="1">NS-1</strain>
    </source>
</reference>
<keyword evidence="2" id="KW-1185">Reference proteome</keyword>
<dbReference type="Proteomes" id="UP000665020">
    <property type="component" value="Chromosome"/>
</dbReference>